<proteinExistence type="predicted"/>
<sequence>MDVKGRSPSILETILEYNHDRKPKRVRLKLQRMDENPFAFFRGTDHLFARSWLEYQPSDVGPAILICGDLHLENFGAYEAEDGEILFDINDFDEAIVAPASLDLVRCTASILIAAELWHLTPLQAVGMALAFLEDYRGTLTTRPQDHPDANGLPLLGPSVIWNRPGVTGSVDRVSLLNRNTEFTKKGTRRIIRNETKHPPISTSRFKAIKQAVEQYGKTTRRPGSYAVLDATARIVGIGSLGLPRYVVLVEGAGPPDENWLLDIKAATSPSLRSCTDALQPECGESEAHRIVQAQLTLQAKPALGLDVIEIEGRWYRIRQLIPDENRASLDRLRRDPVKLREAIHVAGHVTGHSHLRGIPPLEESHRRDELIAWASRPALDAVMAAAVRCAERNRLDYEEFHESISRPSALPKPLRSKESPRKSR</sequence>
<reference evidence="2 3" key="1">
    <citation type="submission" date="2012-02" db="EMBL/GenBank/DDBJ databases">
        <title>Complete sequence of chromosome of Singulisphaera acidiphila DSM 18658.</title>
        <authorList>
            <consortium name="US DOE Joint Genome Institute (JGI-PGF)"/>
            <person name="Lucas S."/>
            <person name="Copeland A."/>
            <person name="Lapidus A."/>
            <person name="Glavina del Rio T."/>
            <person name="Dalin E."/>
            <person name="Tice H."/>
            <person name="Bruce D."/>
            <person name="Goodwin L."/>
            <person name="Pitluck S."/>
            <person name="Peters L."/>
            <person name="Ovchinnikova G."/>
            <person name="Chertkov O."/>
            <person name="Kyrpides N."/>
            <person name="Mavromatis K."/>
            <person name="Ivanova N."/>
            <person name="Brettin T."/>
            <person name="Detter J.C."/>
            <person name="Han C."/>
            <person name="Larimer F."/>
            <person name="Land M."/>
            <person name="Hauser L."/>
            <person name="Markowitz V."/>
            <person name="Cheng J.-F."/>
            <person name="Hugenholtz P."/>
            <person name="Woyke T."/>
            <person name="Wu D."/>
            <person name="Tindall B."/>
            <person name="Pomrenke H."/>
            <person name="Brambilla E."/>
            <person name="Klenk H.-P."/>
            <person name="Eisen J.A."/>
        </authorList>
    </citation>
    <scope>NUCLEOTIDE SEQUENCE [LARGE SCALE GENOMIC DNA]</scope>
    <source>
        <strain evidence="3">ATCC BAA-1392 / DSM 18658 / VKM B-2454 / MOB10</strain>
    </source>
</reference>
<protein>
    <recommendedName>
        <fullName evidence="4">DUF2252 domain-containing protein</fullName>
    </recommendedName>
</protein>
<dbReference type="AlphaFoldDB" id="L0D530"/>
<dbReference type="EMBL" id="CP003364">
    <property type="protein sequence ID" value="AGA24544.1"/>
    <property type="molecule type" value="Genomic_DNA"/>
</dbReference>
<evidence type="ECO:0000256" key="1">
    <source>
        <dbReference type="SAM" id="MobiDB-lite"/>
    </source>
</evidence>
<dbReference type="PANTHER" id="PTHR39441:SF1">
    <property type="entry name" value="DUF2252 DOMAIN-CONTAINING PROTEIN"/>
    <property type="match status" value="1"/>
</dbReference>
<dbReference type="PANTHER" id="PTHR39441">
    <property type="entry name" value="DUF2252 DOMAIN-CONTAINING PROTEIN"/>
    <property type="match status" value="1"/>
</dbReference>
<feature type="region of interest" description="Disordered" evidence="1">
    <location>
        <begin position="403"/>
        <end position="425"/>
    </location>
</feature>
<dbReference type="RefSeq" id="WP_015243729.1">
    <property type="nucleotide sequence ID" value="NC_019892.1"/>
</dbReference>
<feature type="compositionally biased region" description="Basic and acidic residues" evidence="1">
    <location>
        <begin position="416"/>
        <end position="425"/>
    </location>
</feature>
<dbReference type="Proteomes" id="UP000010798">
    <property type="component" value="Chromosome"/>
</dbReference>
<dbReference type="InterPro" id="IPR018721">
    <property type="entry name" value="DUF2252"/>
</dbReference>
<keyword evidence="3" id="KW-1185">Reference proteome</keyword>
<dbReference type="eggNOG" id="COG4320">
    <property type="taxonomic scope" value="Bacteria"/>
</dbReference>
<dbReference type="OrthoDB" id="1491115at2"/>
<evidence type="ECO:0000313" key="3">
    <source>
        <dbReference type="Proteomes" id="UP000010798"/>
    </source>
</evidence>
<dbReference type="HOGENOM" id="CLU_032121_1_0_0"/>
<gene>
    <name evidence="2" type="ordered locus">Sinac_0083</name>
</gene>
<accession>L0D530</accession>
<evidence type="ECO:0000313" key="2">
    <source>
        <dbReference type="EMBL" id="AGA24544.1"/>
    </source>
</evidence>
<name>L0D530_SINAD</name>
<organism evidence="2 3">
    <name type="scientific">Singulisphaera acidiphila (strain ATCC BAA-1392 / DSM 18658 / VKM B-2454 / MOB10)</name>
    <dbReference type="NCBI Taxonomy" id="886293"/>
    <lineage>
        <taxon>Bacteria</taxon>
        <taxon>Pseudomonadati</taxon>
        <taxon>Planctomycetota</taxon>
        <taxon>Planctomycetia</taxon>
        <taxon>Isosphaerales</taxon>
        <taxon>Isosphaeraceae</taxon>
        <taxon>Singulisphaera</taxon>
    </lineage>
</organism>
<evidence type="ECO:0008006" key="4">
    <source>
        <dbReference type="Google" id="ProtNLM"/>
    </source>
</evidence>
<dbReference type="KEGG" id="saci:Sinac_0083"/>
<dbReference type="Pfam" id="PF10009">
    <property type="entry name" value="DUF2252"/>
    <property type="match status" value="2"/>
</dbReference>